<sequence>MLHRLLTLLKYFCCTLFNRTIMDETQELGNQIGNWLGNILQEMGVAGSSLRFVKMLVLLALTIIIALLIDFIVRKILVNFLHHFANKSKTNFDDHLIERNITRYISQWLPAIFVSAVIPVVFHDFDFLITPLTEIVDIYLFIVIALFIQALLQGSRDYLLTKDKFKDKPIQSLAQLLNIASWIVVAILIFSELTEKSVTNLFAALGAASAVLLLIFKDTILGFVGSIQLSYNDMVRVGDWIVMSKYGADGNVTVINLNTVKVLNWDNTITNVPTYALISDSFINYRNMEEGPGRRIQKAIYIKQSTVRFLEKNDLDKLKGIQLINKYIDTRQADIDSHNEKNNIDKSLAINGRNQTNLGIFRKYLLEYLRQNPIMRKDMKLMARQLHPTEHGIPIEIYGFSKIKSWVDYEYVMGEIFDHAIASVKYFDLELFEIPAGSDITPLKLQHNGDVKTGNEAQESKS</sequence>
<dbReference type="Proteomes" id="UP000435357">
    <property type="component" value="Unassembled WGS sequence"/>
</dbReference>
<dbReference type="EMBL" id="WACR01000002">
    <property type="protein sequence ID" value="KAB1065674.1"/>
    <property type="molecule type" value="Genomic_DNA"/>
</dbReference>
<dbReference type="Pfam" id="PF00924">
    <property type="entry name" value="MS_channel_2nd"/>
    <property type="match status" value="1"/>
</dbReference>
<dbReference type="GO" id="GO:0071470">
    <property type="term" value="P:cellular response to osmotic stress"/>
    <property type="evidence" value="ECO:0007669"/>
    <property type="project" value="InterPro"/>
</dbReference>
<feature type="transmembrane region" description="Helical" evidence="1">
    <location>
        <begin position="52"/>
        <end position="73"/>
    </location>
</feature>
<proteinExistence type="predicted"/>
<keyword evidence="4" id="KW-1185">Reference proteome</keyword>
<evidence type="ECO:0000313" key="4">
    <source>
        <dbReference type="Proteomes" id="UP000435357"/>
    </source>
</evidence>
<feature type="domain" description="Mechanosensitive ion channel MscS" evidence="2">
    <location>
        <begin position="218"/>
        <end position="286"/>
    </location>
</feature>
<evidence type="ECO:0000256" key="1">
    <source>
        <dbReference type="SAM" id="Phobius"/>
    </source>
</evidence>
<feature type="transmembrane region" description="Helical" evidence="1">
    <location>
        <begin position="197"/>
        <end position="216"/>
    </location>
</feature>
<dbReference type="InterPro" id="IPR030192">
    <property type="entry name" value="YbdG"/>
</dbReference>
<dbReference type="OrthoDB" id="9775207at2"/>
<evidence type="ECO:0000313" key="3">
    <source>
        <dbReference type="EMBL" id="KAB1065674.1"/>
    </source>
</evidence>
<feature type="transmembrane region" description="Helical" evidence="1">
    <location>
        <begin position="128"/>
        <end position="152"/>
    </location>
</feature>
<dbReference type="PANTHER" id="PTHR30414:SF0">
    <property type="entry name" value="MINICONDUCTANCE MECHANOSENSITIVE CHANNEL YBDG"/>
    <property type="match status" value="1"/>
</dbReference>
<dbReference type="InterPro" id="IPR006685">
    <property type="entry name" value="MscS_channel_2nd"/>
</dbReference>
<keyword evidence="1" id="KW-0812">Transmembrane</keyword>
<comment type="caution">
    <text evidence="3">The sequence shown here is derived from an EMBL/GenBank/DDBJ whole genome shotgun (WGS) entry which is preliminary data.</text>
</comment>
<accession>A0A6N6M6Y0</accession>
<dbReference type="AlphaFoldDB" id="A0A6N6M6Y0"/>
<dbReference type="InterPro" id="IPR010920">
    <property type="entry name" value="LSM_dom_sf"/>
</dbReference>
<dbReference type="PANTHER" id="PTHR30414">
    <property type="entry name" value="MINICONDUCTANCE MECHANOSENSITIVE CHANNEL YBDG"/>
    <property type="match status" value="1"/>
</dbReference>
<evidence type="ECO:0000259" key="2">
    <source>
        <dbReference type="Pfam" id="PF00924"/>
    </source>
</evidence>
<dbReference type="SUPFAM" id="SSF50182">
    <property type="entry name" value="Sm-like ribonucleoproteins"/>
    <property type="match status" value="1"/>
</dbReference>
<reference evidence="3 4" key="1">
    <citation type="submission" date="2019-09" db="EMBL/GenBank/DDBJ databases">
        <title>Genomes of Cryomorphaceae.</title>
        <authorList>
            <person name="Bowman J.P."/>
        </authorList>
    </citation>
    <scope>NUCLEOTIDE SEQUENCE [LARGE SCALE GENOMIC DNA]</scope>
    <source>
        <strain evidence="3 4">KCTC 52047</strain>
    </source>
</reference>
<dbReference type="GO" id="GO:0005886">
    <property type="term" value="C:plasma membrane"/>
    <property type="evidence" value="ECO:0007669"/>
    <property type="project" value="TreeGrafter"/>
</dbReference>
<feature type="transmembrane region" description="Helical" evidence="1">
    <location>
        <begin position="173"/>
        <end position="191"/>
    </location>
</feature>
<protein>
    <submittedName>
        <fullName evidence="3">Mechanosensitive ion channel</fullName>
    </submittedName>
</protein>
<gene>
    <name evidence="3" type="ORF">F3059_03190</name>
</gene>
<name>A0A6N6M6Y0_9FLAO</name>
<keyword evidence="1" id="KW-1133">Transmembrane helix</keyword>
<keyword evidence="1" id="KW-0472">Membrane</keyword>
<organism evidence="3 4">
    <name type="scientific">Salibacter halophilus</name>
    <dbReference type="NCBI Taxonomy" id="1803916"/>
    <lineage>
        <taxon>Bacteria</taxon>
        <taxon>Pseudomonadati</taxon>
        <taxon>Bacteroidota</taxon>
        <taxon>Flavobacteriia</taxon>
        <taxon>Flavobacteriales</taxon>
        <taxon>Salibacteraceae</taxon>
        <taxon>Salibacter</taxon>
    </lineage>
</organism>
<feature type="transmembrane region" description="Helical" evidence="1">
    <location>
        <begin position="104"/>
        <end position="122"/>
    </location>
</feature>
<dbReference type="GO" id="GO:0008381">
    <property type="term" value="F:mechanosensitive monoatomic ion channel activity"/>
    <property type="evidence" value="ECO:0007669"/>
    <property type="project" value="InterPro"/>
</dbReference>